<proteinExistence type="predicted"/>
<feature type="compositionally biased region" description="Low complexity" evidence="2">
    <location>
        <begin position="150"/>
        <end position="159"/>
    </location>
</feature>
<organism evidence="3 4">
    <name type="scientific">Thermaerobacter composti</name>
    <dbReference type="NCBI Taxonomy" id="554949"/>
    <lineage>
        <taxon>Bacteria</taxon>
        <taxon>Bacillati</taxon>
        <taxon>Bacillota</taxon>
        <taxon>Clostridia</taxon>
        <taxon>Eubacteriales</taxon>
        <taxon>Clostridiales Family XVII. Incertae Sedis</taxon>
        <taxon>Thermaerobacter</taxon>
    </lineage>
</organism>
<feature type="compositionally biased region" description="Basic and acidic residues" evidence="2">
    <location>
        <begin position="186"/>
        <end position="200"/>
    </location>
</feature>
<dbReference type="Pfam" id="PF09969">
    <property type="entry name" value="DUF2203"/>
    <property type="match status" value="1"/>
</dbReference>
<evidence type="ECO:0000313" key="4">
    <source>
        <dbReference type="Proteomes" id="UP001304683"/>
    </source>
</evidence>
<dbReference type="Proteomes" id="UP001304683">
    <property type="component" value="Chromosome"/>
</dbReference>
<evidence type="ECO:0000256" key="2">
    <source>
        <dbReference type="SAM" id="MobiDB-lite"/>
    </source>
</evidence>
<dbReference type="EMBL" id="CP132508">
    <property type="protein sequence ID" value="WPD18390.1"/>
    <property type="molecule type" value="Genomic_DNA"/>
</dbReference>
<protein>
    <submittedName>
        <fullName evidence="3">DUF2203 domain-containing protein</fullName>
    </submittedName>
</protein>
<name>A0ABZ0QLL6_9FIRM</name>
<reference evidence="3 4" key="1">
    <citation type="submission" date="2023-08" db="EMBL/GenBank/DDBJ databases">
        <title>Genome sequence of Thermaerobacter compostii strain Ins1, a spore-forming filamentous bacterium isolated from a deep geothermal reservoir.</title>
        <authorList>
            <person name="Bregnard D."/>
            <person name="Gonzalez D."/>
            <person name="Junier P."/>
        </authorList>
    </citation>
    <scope>NUCLEOTIDE SEQUENCE [LARGE SCALE GENOMIC DNA]</scope>
    <source>
        <strain evidence="3 4">Ins1</strain>
    </source>
</reference>
<dbReference type="RefSeq" id="WP_318750233.1">
    <property type="nucleotide sequence ID" value="NZ_CP132508.1"/>
</dbReference>
<feature type="region of interest" description="Disordered" evidence="2">
    <location>
        <begin position="128"/>
        <end position="200"/>
    </location>
</feature>
<feature type="coiled-coil region" evidence="1">
    <location>
        <begin position="25"/>
        <end position="82"/>
    </location>
</feature>
<keyword evidence="4" id="KW-1185">Reference proteome</keyword>
<evidence type="ECO:0000313" key="3">
    <source>
        <dbReference type="EMBL" id="WPD18390.1"/>
    </source>
</evidence>
<evidence type="ECO:0000256" key="1">
    <source>
        <dbReference type="SAM" id="Coils"/>
    </source>
</evidence>
<gene>
    <name evidence="3" type="ORF">Q5761_08405</name>
</gene>
<sequence>MPAGGRKFFTPEEATALLPVIRQRLLRLRRLYQKARQSYREMEQIKAVGYKPDGTLIMAYDYKLARQALRSAIEEANRLLAEIHGFGCLVKDVDLGLVDFPAQLDGKPVLLCWRLGEPRVAYYHGEHEGFRGRKPLPPRASFQHRPASRPRPAASAAEGAGRGGVQAPDMRTNRPAPAGGCPDADDQGRDDGCGPDASHR</sequence>
<keyword evidence="1" id="KW-0175">Coiled coil</keyword>
<accession>A0ABZ0QLL6</accession>
<dbReference type="InterPro" id="IPR018699">
    <property type="entry name" value="DUF2203"/>
</dbReference>